<name>A0ABU9QLW7_9BURK</name>
<protein>
    <recommendedName>
        <fullName evidence="2">methionine--tRNA ligase</fullName>
        <ecNumber evidence="2">6.1.1.10</ecNumber>
    </recommendedName>
</protein>
<dbReference type="PANTHER" id="PTHR43326">
    <property type="entry name" value="METHIONYL-TRNA SYNTHETASE"/>
    <property type="match status" value="1"/>
</dbReference>
<keyword evidence="4" id="KW-0479">Metal-binding</keyword>
<organism evidence="13 14">
    <name type="scientific">Paraburkholderia sabiae</name>
    <dbReference type="NCBI Taxonomy" id="273251"/>
    <lineage>
        <taxon>Bacteria</taxon>
        <taxon>Pseudomonadati</taxon>
        <taxon>Pseudomonadota</taxon>
        <taxon>Betaproteobacteria</taxon>
        <taxon>Burkholderiales</taxon>
        <taxon>Burkholderiaceae</taxon>
        <taxon>Paraburkholderia</taxon>
    </lineage>
</organism>
<dbReference type="RefSeq" id="WP_201652002.1">
    <property type="nucleotide sequence ID" value="NZ_CAJHCS010000014.1"/>
</dbReference>
<dbReference type="SUPFAM" id="SSF47323">
    <property type="entry name" value="Anticodon-binding domain of a subclass of class I aminoacyl-tRNA synthetases"/>
    <property type="match status" value="1"/>
</dbReference>
<dbReference type="EC" id="6.1.1.10" evidence="2"/>
<evidence type="ECO:0000256" key="10">
    <source>
        <dbReference type="RuleBase" id="RU363039"/>
    </source>
</evidence>
<dbReference type="InterPro" id="IPR032678">
    <property type="entry name" value="tRNA-synt_1_cat_dom"/>
</dbReference>
<dbReference type="GO" id="GO:0016874">
    <property type="term" value="F:ligase activity"/>
    <property type="evidence" value="ECO:0007669"/>
    <property type="project" value="UniProtKB-KW"/>
</dbReference>
<dbReference type="Pfam" id="PF09334">
    <property type="entry name" value="tRNA-synt_1g"/>
    <property type="match status" value="1"/>
</dbReference>
<evidence type="ECO:0000259" key="11">
    <source>
        <dbReference type="Pfam" id="PF01406"/>
    </source>
</evidence>
<proteinExistence type="inferred from homology"/>
<keyword evidence="6" id="KW-0862">Zinc</keyword>
<dbReference type="Gene3D" id="1.10.730.10">
    <property type="entry name" value="Isoleucyl-tRNA Synthetase, Domain 1"/>
    <property type="match status" value="1"/>
</dbReference>
<gene>
    <name evidence="13" type="ORF">V4C55_32615</name>
</gene>
<dbReference type="Gene3D" id="3.40.50.620">
    <property type="entry name" value="HUPs"/>
    <property type="match status" value="1"/>
</dbReference>
<evidence type="ECO:0000256" key="5">
    <source>
        <dbReference type="ARBA" id="ARBA00022741"/>
    </source>
</evidence>
<dbReference type="CDD" id="cd00814">
    <property type="entry name" value="MetRS_core"/>
    <property type="match status" value="1"/>
</dbReference>
<evidence type="ECO:0000256" key="9">
    <source>
        <dbReference type="ARBA" id="ARBA00023146"/>
    </source>
</evidence>
<dbReference type="CDD" id="cd07957">
    <property type="entry name" value="Anticodon_Ia_Met"/>
    <property type="match status" value="1"/>
</dbReference>
<dbReference type="InterPro" id="IPR023457">
    <property type="entry name" value="Met-tRNA_synth_2"/>
</dbReference>
<dbReference type="Pfam" id="PF01406">
    <property type="entry name" value="tRNA-synt_1e"/>
    <property type="match status" value="1"/>
</dbReference>
<keyword evidence="8 10" id="KW-0648">Protein biosynthesis</keyword>
<comment type="caution">
    <text evidence="13">The sequence shown here is derived from an EMBL/GenBank/DDBJ whole genome shotgun (WGS) entry which is preliminary data.</text>
</comment>
<evidence type="ECO:0000256" key="3">
    <source>
        <dbReference type="ARBA" id="ARBA00022598"/>
    </source>
</evidence>
<keyword evidence="3 10" id="KW-0436">Ligase</keyword>
<dbReference type="EMBL" id="JAZHGC010000036">
    <property type="protein sequence ID" value="MEM5290476.1"/>
    <property type="molecule type" value="Genomic_DNA"/>
</dbReference>
<dbReference type="InterPro" id="IPR014729">
    <property type="entry name" value="Rossmann-like_a/b/a_fold"/>
</dbReference>
<reference evidence="13 14" key="1">
    <citation type="submission" date="2024-01" db="EMBL/GenBank/DDBJ databases">
        <title>The diversity of rhizobia nodulating Mimosa spp. in eleven states of Brazil covering several biomes is determined by host plant, location, and edaphic factors.</title>
        <authorList>
            <person name="Rouws L."/>
            <person name="Barauna A."/>
            <person name="Beukes C."/>
            <person name="De Faria S.M."/>
            <person name="Gross E."/>
            <person name="Dos Reis Junior F.B."/>
            <person name="Simon M."/>
            <person name="Maluk M."/>
            <person name="Odee D.W."/>
            <person name="Kenicer G."/>
            <person name="Young J.P.W."/>
            <person name="Reis V.M."/>
            <person name="Zilli J."/>
            <person name="James E.K."/>
        </authorList>
    </citation>
    <scope>NUCLEOTIDE SEQUENCE [LARGE SCALE GENOMIC DNA]</scope>
    <source>
        <strain evidence="13 14">JPY77</strain>
    </source>
</reference>
<keyword evidence="5 10" id="KW-0547">Nucleotide-binding</keyword>
<comment type="similarity">
    <text evidence="10">Belongs to the class-I aminoacyl-tRNA synthetase family.</text>
</comment>
<sequence length="516" mass="57128">MTYRYITTPIYYVNDRPHLGHAYASIHADIMARYLRAAGHQVVLLTGADEHGEKIAKAAMQANEAPDAFAQRHARSFEDAWRRLAVGSDVFVRTSSAAHSRVVSACLTRLYEAGEIYLADYEGLYSVGQERFVTEKELVNGKLPEDREPPVVRRESNYFFRMEVHREWMRRLLRDTPDLIQPAQYRHEILRLLEEPIGDLSISRPVERLAWGIPIPWDASHVTYVWFDALLSYVSPLGYPDGADFTHYWPSATHVIGKDILRTHTLFWLAMTHALGITPYRRLLVSGHLLGADGRKMSKSLGNGVDPLAAAQTFGVDALRYALVREVSFGFDGIITNEVIEQRLNRDLADDLGNLVSRTLAMVHRYRAGIVPAPGAYTAGEEAIMARAASLPEVVLMLVEEMKLGRAVEQVMAFVTALNGYVATSAPWTLAKDPALAKRLDTVLHTLLEGLHAVSSLLSPVMPASMGQLRALLGDGGEPGWNVPWGEGVTAGAGVRQGILFPKRREAGVAGPTMSR</sequence>
<evidence type="ECO:0000256" key="7">
    <source>
        <dbReference type="ARBA" id="ARBA00022840"/>
    </source>
</evidence>
<keyword evidence="7 10" id="KW-0067">ATP-binding</keyword>
<dbReference type="PANTHER" id="PTHR43326:SF1">
    <property type="entry name" value="METHIONINE--TRNA LIGASE, MITOCHONDRIAL"/>
    <property type="match status" value="1"/>
</dbReference>
<dbReference type="SUPFAM" id="SSF52374">
    <property type="entry name" value="Nucleotidylyl transferase"/>
    <property type="match status" value="1"/>
</dbReference>
<evidence type="ECO:0000256" key="2">
    <source>
        <dbReference type="ARBA" id="ARBA00012838"/>
    </source>
</evidence>
<evidence type="ECO:0000256" key="1">
    <source>
        <dbReference type="ARBA" id="ARBA00001947"/>
    </source>
</evidence>
<dbReference type="InterPro" id="IPR015413">
    <property type="entry name" value="Methionyl/Leucyl_tRNA_Synth"/>
</dbReference>
<feature type="domain" description="Methionyl/Leucyl tRNA synthetase" evidence="12">
    <location>
        <begin position="137"/>
        <end position="360"/>
    </location>
</feature>
<keyword evidence="9 10" id="KW-0030">Aminoacyl-tRNA synthetase</keyword>
<dbReference type="InterPro" id="IPR041872">
    <property type="entry name" value="Anticodon_Met"/>
</dbReference>
<dbReference type="Proteomes" id="UP001494588">
    <property type="component" value="Unassembled WGS sequence"/>
</dbReference>
<evidence type="ECO:0000256" key="8">
    <source>
        <dbReference type="ARBA" id="ARBA00022917"/>
    </source>
</evidence>
<evidence type="ECO:0000256" key="6">
    <source>
        <dbReference type="ARBA" id="ARBA00022833"/>
    </source>
</evidence>
<dbReference type="PRINTS" id="PR01041">
    <property type="entry name" value="TRNASYNTHMET"/>
</dbReference>
<evidence type="ECO:0000259" key="12">
    <source>
        <dbReference type="Pfam" id="PF09334"/>
    </source>
</evidence>
<dbReference type="InterPro" id="IPR033911">
    <property type="entry name" value="MetRS_core"/>
</dbReference>
<feature type="domain" description="tRNA synthetases class I catalytic" evidence="11">
    <location>
        <begin position="13"/>
        <end position="122"/>
    </location>
</feature>
<dbReference type="Gene3D" id="2.170.220.10">
    <property type="match status" value="1"/>
</dbReference>
<evidence type="ECO:0000313" key="14">
    <source>
        <dbReference type="Proteomes" id="UP001494588"/>
    </source>
</evidence>
<accession>A0ABU9QLW7</accession>
<comment type="cofactor">
    <cofactor evidence="1">
        <name>Zn(2+)</name>
        <dbReference type="ChEBI" id="CHEBI:29105"/>
    </cofactor>
</comment>
<evidence type="ECO:0000313" key="13">
    <source>
        <dbReference type="EMBL" id="MEM5290476.1"/>
    </source>
</evidence>
<evidence type="ECO:0000256" key="4">
    <source>
        <dbReference type="ARBA" id="ARBA00022723"/>
    </source>
</evidence>
<dbReference type="InterPro" id="IPR009080">
    <property type="entry name" value="tRNAsynth_Ia_anticodon-bd"/>
</dbReference>
<keyword evidence="14" id="KW-1185">Reference proteome</keyword>